<dbReference type="GO" id="GO:0030247">
    <property type="term" value="F:polysaccharide binding"/>
    <property type="evidence" value="ECO:0007669"/>
    <property type="project" value="InterPro"/>
</dbReference>
<comment type="subcellular location">
    <subcellularLocation>
        <location evidence="1">Membrane</location>
        <topology evidence="1">Single-pass type I membrane protein</topology>
    </subcellularLocation>
</comment>
<proteinExistence type="predicted"/>
<feature type="domain" description="Protein kinase" evidence="11">
    <location>
        <begin position="437"/>
        <end position="704"/>
    </location>
</feature>
<evidence type="ECO:0000256" key="9">
    <source>
        <dbReference type="SAM" id="Phobius"/>
    </source>
</evidence>
<keyword evidence="7" id="KW-1015">Disulfide bond</keyword>
<dbReference type="InterPro" id="IPR000719">
    <property type="entry name" value="Prot_kinase_dom"/>
</dbReference>
<dbReference type="GO" id="GO:0004674">
    <property type="term" value="F:protein serine/threonine kinase activity"/>
    <property type="evidence" value="ECO:0007669"/>
    <property type="project" value="UniProtKB-KW"/>
</dbReference>
<dbReference type="GO" id="GO:0007166">
    <property type="term" value="P:cell surface receptor signaling pathway"/>
    <property type="evidence" value="ECO:0007669"/>
    <property type="project" value="InterPro"/>
</dbReference>
<dbReference type="SMART" id="SM00220">
    <property type="entry name" value="S_TKc"/>
    <property type="match status" value="1"/>
</dbReference>
<protein>
    <recommendedName>
        <fullName evidence="11">Protein kinase domain-containing protein</fullName>
    </recommendedName>
</protein>
<dbReference type="OrthoDB" id="626167at2759"/>
<keyword evidence="13" id="KW-1185">Reference proteome</keyword>
<evidence type="ECO:0000256" key="5">
    <source>
        <dbReference type="ARBA" id="ARBA00022741"/>
    </source>
</evidence>
<feature type="signal peptide" evidence="10">
    <location>
        <begin position="1"/>
        <end position="27"/>
    </location>
</feature>
<evidence type="ECO:0000256" key="10">
    <source>
        <dbReference type="SAM" id="SignalP"/>
    </source>
</evidence>
<evidence type="ECO:0000256" key="1">
    <source>
        <dbReference type="ARBA" id="ARBA00004479"/>
    </source>
</evidence>
<comment type="caution">
    <text evidence="12">The sequence shown here is derived from an EMBL/GenBank/DDBJ whole genome shotgun (WGS) entry which is preliminary data.</text>
</comment>
<gene>
    <name evidence="12" type="ORF">PVAP13_3KG432700</name>
</gene>
<evidence type="ECO:0000256" key="6">
    <source>
        <dbReference type="ARBA" id="ARBA00022840"/>
    </source>
</evidence>
<name>A0A8T0V4N5_PANVG</name>
<keyword evidence="6" id="KW-0067">ATP-binding</keyword>
<dbReference type="PANTHER" id="PTHR27005">
    <property type="entry name" value="WALL-ASSOCIATED RECEPTOR KINASE-LIKE 21"/>
    <property type="match status" value="1"/>
</dbReference>
<dbReference type="CDD" id="cd00054">
    <property type="entry name" value="EGF_CA"/>
    <property type="match status" value="1"/>
</dbReference>
<dbReference type="GO" id="GO:0005886">
    <property type="term" value="C:plasma membrane"/>
    <property type="evidence" value="ECO:0007669"/>
    <property type="project" value="TreeGrafter"/>
</dbReference>
<dbReference type="PANTHER" id="PTHR27005:SF37">
    <property type="entry name" value="OS04G0367600 PROTEIN"/>
    <property type="match status" value="1"/>
</dbReference>
<feature type="transmembrane region" description="Helical" evidence="9">
    <location>
        <begin position="361"/>
        <end position="383"/>
    </location>
</feature>
<evidence type="ECO:0000313" key="13">
    <source>
        <dbReference type="Proteomes" id="UP000823388"/>
    </source>
</evidence>
<dbReference type="SMART" id="SM00181">
    <property type="entry name" value="EGF"/>
    <property type="match status" value="2"/>
</dbReference>
<keyword evidence="2" id="KW-0418">Kinase</keyword>
<dbReference type="InterPro" id="IPR001881">
    <property type="entry name" value="EGF-like_Ca-bd_dom"/>
</dbReference>
<evidence type="ECO:0000256" key="8">
    <source>
        <dbReference type="ARBA" id="ARBA00023180"/>
    </source>
</evidence>
<dbReference type="Gene3D" id="2.10.25.10">
    <property type="entry name" value="Laminin"/>
    <property type="match status" value="2"/>
</dbReference>
<keyword evidence="2" id="KW-0723">Serine/threonine-protein kinase</keyword>
<dbReference type="PROSITE" id="PS01187">
    <property type="entry name" value="EGF_CA"/>
    <property type="match status" value="1"/>
</dbReference>
<dbReference type="SMART" id="SM00179">
    <property type="entry name" value="EGF_CA"/>
    <property type="match status" value="1"/>
</dbReference>
<dbReference type="Proteomes" id="UP000823388">
    <property type="component" value="Chromosome 3K"/>
</dbReference>
<dbReference type="InterPro" id="IPR045274">
    <property type="entry name" value="WAK-like"/>
</dbReference>
<dbReference type="PROSITE" id="PS50011">
    <property type="entry name" value="PROTEIN_KINASE_DOM"/>
    <property type="match status" value="1"/>
</dbReference>
<dbReference type="Gene3D" id="3.30.200.20">
    <property type="entry name" value="Phosphorylase Kinase, domain 1"/>
    <property type="match status" value="1"/>
</dbReference>
<keyword evidence="9" id="KW-1133">Transmembrane helix</keyword>
<dbReference type="InterPro" id="IPR000742">
    <property type="entry name" value="EGF"/>
</dbReference>
<dbReference type="SUPFAM" id="SSF57196">
    <property type="entry name" value="EGF/Laminin"/>
    <property type="match status" value="1"/>
</dbReference>
<reference evidence="12 13" key="1">
    <citation type="submission" date="2020-05" db="EMBL/GenBank/DDBJ databases">
        <title>WGS assembly of Panicum virgatum.</title>
        <authorList>
            <person name="Lovell J.T."/>
            <person name="Jenkins J."/>
            <person name="Shu S."/>
            <person name="Juenger T.E."/>
            <person name="Schmutz J."/>
        </authorList>
    </citation>
    <scope>NUCLEOTIDE SEQUENCE [LARGE SCALE GENOMIC DNA]</scope>
    <source>
        <strain evidence="13">cv. AP13</strain>
    </source>
</reference>
<evidence type="ECO:0000256" key="3">
    <source>
        <dbReference type="ARBA" id="ARBA00022679"/>
    </source>
</evidence>
<organism evidence="12 13">
    <name type="scientific">Panicum virgatum</name>
    <name type="common">Blackwell switchgrass</name>
    <dbReference type="NCBI Taxonomy" id="38727"/>
    <lineage>
        <taxon>Eukaryota</taxon>
        <taxon>Viridiplantae</taxon>
        <taxon>Streptophyta</taxon>
        <taxon>Embryophyta</taxon>
        <taxon>Tracheophyta</taxon>
        <taxon>Spermatophyta</taxon>
        <taxon>Magnoliopsida</taxon>
        <taxon>Liliopsida</taxon>
        <taxon>Poales</taxon>
        <taxon>Poaceae</taxon>
        <taxon>PACMAD clade</taxon>
        <taxon>Panicoideae</taxon>
        <taxon>Panicodae</taxon>
        <taxon>Paniceae</taxon>
        <taxon>Panicinae</taxon>
        <taxon>Panicum</taxon>
        <taxon>Panicum sect. Hiantes</taxon>
    </lineage>
</organism>
<evidence type="ECO:0000256" key="4">
    <source>
        <dbReference type="ARBA" id="ARBA00022729"/>
    </source>
</evidence>
<keyword evidence="9" id="KW-0472">Membrane</keyword>
<sequence>MPSQAVALGTLLSLVALRLITTSTAEAQLPPSTGGGGAEECIRRCGSVDIPYPFGFGPDHCALSQAYMLTCNDTGNGTFVPFGWKTVQVLDISLERGHIRVMNFISFYCYDATSQGMDYSRWHWDLTNSVYALSNDNKFVVIGCRTLAFIGNVKDMGKKYMTGCAAMCPIDGNQTLTDMSCSGMGCCQAPIPPGLQYYEVFFDDRWNTSAIHGLSPCSYAVLMESSNLTFSETYVTSPEFNTTYGGRAPMVLDWFIPNKNCQVARTDPGYACVSSNSECVDTASGQGYICNCKRGFRGNPYVKGSDGCQDINECDDPVKYGCHGSCANAPGTFKCFCPRGTRGNASAGPCQKESLPKGVRLGIGIFAGIFSCLVVFLAMEVVLHRRSIKRQALHKQSNQYFQQHGGQLLSQMLRVEGNDNAIIFYEREDIVKATANFDKANIIGEGAQGTVYKATLYVDGIATTVAVKRCKEIDENRKTEFLQELVILCRVSHPNIVKLLGCCLQLEAPVLVYEFARNGTLQHLLHGRPRRHPAVSLATRLRIAVESSRALAHLHNPPHQILHGDVKPANILLGDGCVVKVSDFGCSTIDDSTQVVPKGTMGYLDPEFLYDFQLTKLNDVYSFGVLLIELLTGKKPLVKERKNLTAMLHESLGNGTLDELLDTDIVGEGSMRVIHQAVELASRCIAIPGETRPTMQQVAEELWRLSEQVPERAPPPEDLEGRGFMDTVTALSYGYTTGESETTGFYGLESNAALSIEYAR</sequence>
<keyword evidence="3" id="KW-0808">Transferase</keyword>
<keyword evidence="8" id="KW-0325">Glycoprotein</keyword>
<dbReference type="SUPFAM" id="SSF56112">
    <property type="entry name" value="Protein kinase-like (PK-like)"/>
    <property type="match status" value="1"/>
</dbReference>
<dbReference type="GO" id="GO:0005524">
    <property type="term" value="F:ATP binding"/>
    <property type="evidence" value="ECO:0007669"/>
    <property type="project" value="UniProtKB-KW"/>
</dbReference>
<dbReference type="PROSITE" id="PS00108">
    <property type="entry name" value="PROTEIN_KINASE_ST"/>
    <property type="match status" value="1"/>
</dbReference>
<dbReference type="GO" id="GO:0005509">
    <property type="term" value="F:calcium ion binding"/>
    <property type="evidence" value="ECO:0007669"/>
    <property type="project" value="InterPro"/>
</dbReference>
<keyword evidence="5" id="KW-0547">Nucleotide-binding</keyword>
<dbReference type="InterPro" id="IPR008271">
    <property type="entry name" value="Ser/Thr_kinase_AS"/>
</dbReference>
<dbReference type="InterPro" id="IPR001245">
    <property type="entry name" value="Ser-Thr/Tyr_kinase_cat_dom"/>
</dbReference>
<keyword evidence="4 10" id="KW-0732">Signal</keyword>
<evidence type="ECO:0000256" key="2">
    <source>
        <dbReference type="ARBA" id="ARBA00022527"/>
    </source>
</evidence>
<dbReference type="Pfam" id="PF07714">
    <property type="entry name" value="PK_Tyr_Ser-Thr"/>
    <property type="match status" value="1"/>
</dbReference>
<keyword evidence="9" id="KW-0812">Transmembrane</keyword>
<accession>A0A8T0V4N5</accession>
<dbReference type="Pfam" id="PF13947">
    <property type="entry name" value="GUB_WAK_bind"/>
    <property type="match status" value="1"/>
</dbReference>
<dbReference type="FunFam" id="3.30.200.20:FF:000625">
    <property type="entry name" value="Os04g0372100 protein"/>
    <property type="match status" value="1"/>
</dbReference>
<dbReference type="EMBL" id="CM029041">
    <property type="protein sequence ID" value="KAG2629337.1"/>
    <property type="molecule type" value="Genomic_DNA"/>
</dbReference>
<evidence type="ECO:0000313" key="12">
    <source>
        <dbReference type="EMBL" id="KAG2629337.1"/>
    </source>
</evidence>
<dbReference type="InterPro" id="IPR011009">
    <property type="entry name" value="Kinase-like_dom_sf"/>
</dbReference>
<evidence type="ECO:0000259" key="11">
    <source>
        <dbReference type="PROSITE" id="PS50011"/>
    </source>
</evidence>
<evidence type="ECO:0000256" key="7">
    <source>
        <dbReference type="ARBA" id="ARBA00023157"/>
    </source>
</evidence>
<dbReference type="InterPro" id="IPR025287">
    <property type="entry name" value="WAK_GUB"/>
</dbReference>
<feature type="chain" id="PRO_5035763602" description="Protein kinase domain-containing protein" evidence="10">
    <location>
        <begin position="28"/>
        <end position="760"/>
    </location>
</feature>
<dbReference type="Gene3D" id="1.10.510.10">
    <property type="entry name" value="Transferase(Phosphotransferase) domain 1"/>
    <property type="match status" value="1"/>
</dbReference>
<dbReference type="AlphaFoldDB" id="A0A8T0V4N5"/>
<dbReference type="InterPro" id="IPR018097">
    <property type="entry name" value="EGF_Ca-bd_CS"/>
</dbReference>